<feature type="domain" description="Peptidase C45 hydrolase" evidence="1">
    <location>
        <begin position="187"/>
        <end position="416"/>
    </location>
</feature>
<evidence type="ECO:0000259" key="1">
    <source>
        <dbReference type="Pfam" id="PF03417"/>
    </source>
</evidence>
<dbReference type="PROSITE" id="PS51257">
    <property type="entry name" value="PROKAR_LIPOPROTEIN"/>
    <property type="match status" value="1"/>
</dbReference>
<dbReference type="EMBL" id="FOZZ01000009">
    <property type="protein sequence ID" value="SFT03061.1"/>
    <property type="molecule type" value="Genomic_DNA"/>
</dbReference>
<sequence>MRYSLLSVVVLFFFGACSGPKLLKKYPHLRDLSTDSLSCHVDADTLRTVGEDYLVRNTAGNWELYVSGEPWSIGLKKGLLSGDLFTYQHDVFVNKLLEDVPSVSKRRWIMRFMRWYNRHLEDYIPEEYLTEIYALSTSLRDVSDGLGVNGYQRTLWMHGAHDLGHVLQDLAIVGCSSFAVWGDKSADGKLLIARNLDFYFNDAFAENKMVYFVRPESGIPFMSVSWAGMVGVLSGMNQEGLTVTMNAGKSSIPLSAKTPISIVAREMLQYASNLDEAIAIAKRMPVFVSESLMVGSAKDNKAMLIELSPKKIDFYEVDNNALVCTNHFQSVSYVDDKRNQKHIAESHSLYRYERLNELLSQNEHVSVTDAVNILRNRHGHGDSTLGMGNDKSLNHLLAHHSIVFQPVDKRVYVSSGAGQMGSFTAYDLDEVFGGDWREHRSFGIDSLAIPADSFLQTEQYANFQAFKQRTEILWEQLQEGEQHVTKEELQHYVELNPDLWLGYYIAGRFFYLQQDYGEALRSFERALSKVIPTADMKLDIEKYRNRAEKKWKKR</sequence>
<dbReference type="NCBIfam" id="NF040521">
    <property type="entry name" value="C45_proenzyme"/>
    <property type="match status" value="1"/>
</dbReference>
<evidence type="ECO:0000313" key="2">
    <source>
        <dbReference type="EMBL" id="SFT03061.1"/>
    </source>
</evidence>
<accession>A0A1I6UNQ0</accession>
<dbReference type="STRING" id="683125.SAMN05660206_109135"/>
<dbReference type="AlphaFoldDB" id="A0A1I6UNQ0"/>
<dbReference type="InterPro" id="IPR047803">
    <property type="entry name" value="DCD1A/B-like"/>
</dbReference>
<keyword evidence="2" id="KW-0378">Hydrolase</keyword>
<dbReference type="InterPro" id="IPR047794">
    <property type="entry name" value="C45_proenzyme-like"/>
</dbReference>
<dbReference type="InterPro" id="IPR005079">
    <property type="entry name" value="Peptidase_C45_hydrolase"/>
</dbReference>
<dbReference type="OrthoDB" id="5480874at2"/>
<dbReference type="SUPFAM" id="SSF48452">
    <property type="entry name" value="TPR-like"/>
    <property type="match status" value="1"/>
</dbReference>
<dbReference type="GO" id="GO:0016787">
    <property type="term" value="F:hydrolase activity"/>
    <property type="evidence" value="ECO:0007669"/>
    <property type="project" value="UniProtKB-KW"/>
</dbReference>
<name>A0A1I6UNQ0_9SPHI</name>
<organism evidence="2 3">
    <name type="scientific">Sphingobacterium wenxiniae</name>
    <dbReference type="NCBI Taxonomy" id="683125"/>
    <lineage>
        <taxon>Bacteria</taxon>
        <taxon>Pseudomonadati</taxon>
        <taxon>Bacteroidota</taxon>
        <taxon>Sphingobacteriia</taxon>
        <taxon>Sphingobacteriales</taxon>
        <taxon>Sphingobacteriaceae</taxon>
        <taxon>Sphingobacterium</taxon>
    </lineage>
</organism>
<dbReference type="Proteomes" id="UP000198785">
    <property type="component" value="Unassembled WGS sequence"/>
</dbReference>
<protein>
    <submittedName>
        <fullName evidence="2">Predicted choloylglycine hydrolase</fullName>
    </submittedName>
</protein>
<dbReference type="PANTHER" id="PTHR35190">
    <property type="entry name" value="PROTEIN DCD1B"/>
    <property type="match status" value="1"/>
</dbReference>
<dbReference type="PANTHER" id="PTHR35190:SF2">
    <property type="entry name" value="PROTEIN DCD1B"/>
    <property type="match status" value="1"/>
</dbReference>
<gene>
    <name evidence="2" type="ORF">SAMN05660206_109135</name>
</gene>
<reference evidence="2 3" key="1">
    <citation type="submission" date="2016-10" db="EMBL/GenBank/DDBJ databases">
        <authorList>
            <person name="de Groot N.N."/>
        </authorList>
    </citation>
    <scope>NUCLEOTIDE SEQUENCE [LARGE SCALE GENOMIC DNA]</scope>
    <source>
        <strain evidence="2 3">DSM 22789</strain>
    </source>
</reference>
<evidence type="ECO:0000313" key="3">
    <source>
        <dbReference type="Proteomes" id="UP000198785"/>
    </source>
</evidence>
<proteinExistence type="predicted"/>
<dbReference type="Pfam" id="PF03417">
    <property type="entry name" value="AAT"/>
    <property type="match status" value="1"/>
</dbReference>
<keyword evidence="3" id="KW-1185">Reference proteome</keyword>
<dbReference type="InterPro" id="IPR011990">
    <property type="entry name" value="TPR-like_helical_dom_sf"/>
</dbReference>
<dbReference type="RefSeq" id="WP_093366581.1">
    <property type="nucleotide sequence ID" value="NZ_FOZZ01000009.1"/>
</dbReference>
<dbReference type="Gene3D" id="3.60.60.10">
    <property type="entry name" value="Penicillin V Acylase, Chain A"/>
    <property type="match status" value="1"/>
</dbReference>